<evidence type="ECO:0000256" key="1">
    <source>
        <dbReference type="SAM" id="MobiDB-lite"/>
    </source>
</evidence>
<dbReference type="EMBL" id="JMQN01000015">
    <property type="protein sequence ID" value="KEA64656.1"/>
    <property type="molecule type" value="Genomic_DNA"/>
</dbReference>
<proteinExistence type="predicted"/>
<keyword evidence="2" id="KW-0812">Transmembrane</keyword>
<keyword evidence="4" id="KW-1185">Reference proteome</keyword>
<sequence>MSRQKPAAPDSDALELKERPPHAGEVRKHIWGEAMFFSPRPLPTWAPKEGRMAAGEVMAVNDTYMDIGQSNYGKAFQVQVGIGILMTGFWVFFLIIVAMSLKLVAAHNHEHRFFYYFREGVEELYLPLGSIFLLAGAIVLYAILYTTFRKSRQRPLRLNRQRREVCFFPKGSDEPVICPWEEVVAWVALSTGSTGTNLMQSITFGMALPYDNGENYWLLHQDVMLVTQAQEAWETMRRYMDEGPECWPRPMPPETRATFDAERRKRHEMYRRGEKSWFRSRRGDIGYSRLSMVWFYFYNLFCFWKFPYWVAEWDQKYSMKPMPASIDEWSAPLPEEQWTKPSPELLKEKAALERFYREARGTIHDFYRARQVADVEPV</sequence>
<name>A0A081G1K1_9GAMM</name>
<feature type="region of interest" description="Disordered" evidence="1">
    <location>
        <begin position="1"/>
        <end position="21"/>
    </location>
</feature>
<evidence type="ECO:0000256" key="2">
    <source>
        <dbReference type="SAM" id="Phobius"/>
    </source>
</evidence>
<feature type="transmembrane region" description="Helical" evidence="2">
    <location>
        <begin position="290"/>
        <end position="310"/>
    </location>
</feature>
<evidence type="ECO:0000313" key="4">
    <source>
        <dbReference type="Proteomes" id="UP000028252"/>
    </source>
</evidence>
<dbReference type="PATRIC" id="fig|1232683.4.peg.1099"/>
<keyword evidence="2" id="KW-1133">Transmembrane helix</keyword>
<protein>
    <submittedName>
        <fullName evidence="3">Uncharacterized protein</fullName>
    </submittedName>
</protein>
<gene>
    <name evidence="3" type="ORF">ADIMK_1109</name>
</gene>
<dbReference type="RefSeq" id="WP_036184737.1">
    <property type="nucleotide sequence ID" value="NZ_JMQN01000015.1"/>
</dbReference>
<dbReference type="OrthoDB" id="6352119at2"/>
<reference evidence="3 4" key="1">
    <citation type="submission" date="2014-04" db="EMBL/GenBank/DDBJ databases">
        <title>Marinobacterium kochiensis sp. nov., isolated from sediment sample collected from Kochi backwaters in Kerala, India.</title>
        <authorList>
            <person name="Singh A."/>
            <person name="Pinnaka A.K."/>
        </authorList>
    </citation>
    <scope>NUCLEOTIDE SEQUENCE [LARGE SCALE GENOMIC DNA]</scope>
    <source>
        <strain evidence="3 4">AK27</strain>
    </source>
</reference>
<accession>A0A081G1K1</accession>
<feature type="transmembrane region" description="Helical" evidence="2">
    <location>
        <begin position="80"/>
        <end position="104"/>
    </location>
</feature>
<evidence type="ECO:0000313" key="3">
    <source>
        <dbReference type="EMBL" id="KEA64656.1"/>
    </source>
</evidence>
<dbReference type="Proteomes" id="UP000028252">
    <property type="component" value="Unassembled WGS sequence"/>
</dbReference>
<dbReference type="eggNOG" id="ENOG5032QQD">
    <property type="taxonomic scope" value="Bacteria"/>
</dbReference>
<keyword evidence="2" id="KW-0472">Membrane</keyword>
<organism evidence="3 4">
    <name type="scientific">Marinobacterium lacunae</name>
    <dbReference type="NCBI Taxonomy" id="1232683"/>
    <lineage>
        <taxon>Bacteria</taxon>
        <taxon>Pseudomonadati</taxon>
        <taxon>Pseudomonadota</taxon>
        <taxon>Gammaproteobacteria</taxon>
        <taxon>Oceanospirillales</taxon>
        <taxon>Oceanospirillaceae</taxon>
        <taxon>Marinobacterium</taxon>
    </lineage>
</organism>
<feature type="transmembrane region" description="Helical" evidence="2">
    <location>
        <begin position="124"/>
        <end position="148"/>
    </location>
</feature>
<comment type="caution">
    <text evidence="3">The sequence shown here is derived from an EMBL/GenBank/DDBJ whole genome shotgun (WGS) entry which is preliminary data.</text>
</comment>
<dbReference type="STRING" id="1232683.ADIMK_1109"/>
<dbReference type="AlphaFoldDB" id="A0A081G1K1"/>